<proteinExistence type="predicted"/>
<dbReference type="Gene3D" id="1.20.1280.50">
    <property type="match status" value="1"/>
</dbReference>
<accession>A0A8H6XMX3</accession>
<gene>
    <name evidence="1" type="ORF">MVEN_01763200</name>
</gene>
<sequence>MDALVPLASASCEVERLHNELLSTIFMFAVQQYNRETDSSTTSPMTISHICHRWRQVALETGDLWSNIVLTFPPSNQQLSRTQTWLLRSTTYPLEILLDFRDPDWDWDEETHQFRGSDMEAVLRLLVPTASRWRSIELLTDTWAPIFAFLLHTRSISGSLAQLKSLHLARCNAYFARKGQIFEPAALGQYLPLFGGEEGVVQRLREVTLTGVHINWLAPPFSNLTKLELKYQAADVMPTVAELTEILVASPNLEVLAIVGCGPRFVSAGPGVSGDPNGPALLGVVRLARLTGFTVGFVDVHDVLQLIALFDLPALCELTLEDVSVSLRHQPPDDVSVLLEWLATSTSRYPLNQLHTLVLRSIHAPCPSFAQLYDACPALHVLRLYDVCDSALEALQHRDEPKIPDILPQLDALFARGKDKGIFFRVVSERGFKQAEFEVSTMIE</sequence>
<dbReference type="InterPro" id="IPR032675">
    <property type="entry name" value="LRR_dom_sf"/>
</dbReference>
<evidence type="ECO:0000313" key="2">
    <source>
        <dbReference type="Proteomes" id="UP000620124"/>
    </source>
</evidence>
<organism evidence="1 2">
    <name type="scientific">Mycena venus</name>
    <dbReference type="NCBI Taxonomy" id="2733690"/>
    <lineage>
        <taxon>Eukaryota</taxon>
        <taxon>Fungi</taxon>
        <taxon>Dikarya</taxon>
        <taxon>Basidiomycota</taxon>
        <taxon>Agaricomycotina</taxon>
        <taxon>Agaricomycetes</taxon>
        <taxon>Agaricomycetidae</taxon>
        <taxon>Agaricales</taxon>
        <taxon>Marasmiineae</taxon>
        <taxon>Mycenaceae</taxon>
        <taxon>Mycena</taxon>
    </lineage>
</organism>
<dbReference type="Proteomes" id="UP000620124">
    <property type="component" value="Unassembled WGS sequence"/>
</dbReference>
<dbReference type="EMBL" id="JACAZI010000016">
    <property type="protein sequence ID" value="KAF7343309.1"/>
    <property type="molecule type" value="Genomic_DNA"/>
</dbReference>
<dbReference type="AlphaFoldDB" id="A0A8H6XMX3"/>
<dbReference type="Gene3D" id="3.80.10.10">
    <property type="entry name" value="Ribonuclease Inhibitor"/>
    <property type="match status" value="1"/>
</dbReference>
<evidence type="ECO:0000313" key="1">
    <source>
        <dbReference type="EMBL" id="KAF7343309.1"/>
    </source>
</evidence>
<dbReference type="OrthoDB" id="3252356at2759"/>
<keyword evidence="2" id="KW-1185">Reference proteome</keyword>
<comment type="caution">
    <text evidence="1">The sequence shown here is derived from an EMBL/GenBank/DDBJ whole genome shotgun (WGS) entry which is preliminary data.</text>
</comment>
<name>A0A8H6XMX3_9AGAR</name>
<dbReference type="SUPFAM" id="SSF52047">
    <property type="entry name" value="RNI-like"/>
    <property type="match status" value="1"/>
</dbReference>
<reference evidence="1" key="1">
    <citation type="submission" date="2020-05" db="EMBL/GenBank/DDBJ databases">
        <title>Mycena genomes resolve the evolution of fungal bioluminescence.</title>
        <authorList>
            <person name="Tsai I.J."/>
        </authorList>
    </citation>
    <scope>NUCLEOTIDE SEQUENCE</scope>
    <source>
        <strain evidence="1">CCC161011</strain>
    </source>
</reference>
<protein>
    <submittedName>
        <fullName evidence="1">F-box domain-containing protein</fullName>
    </submittedName>
</protein>